<dbReference type="GO" id="GO:0008270">
    <property type="term" value="F:zinc ion binding"/>
    <property type="evidence" value="ECO:0007669"/>
    <property type="project" value="UniProtKB-KW"/>
</dbReference>
<evidence type="ECO:0000256" key="1">
    <source>
        <dbReference type="ARBA" id="ARBA00022723"/>
    </source>
</evidence>
<feature type="domain" description="GRF-type" evidence="7">
    <location>
        <begin position="46"/>
        <end position="87"/>
    </location>
</feature>
<evidence type="ECO:0000313" key="8">
    <source>
        <dbReference type="EMBL" id="GEM08508.1"/>
    </source>
</evidence>
<organism evidence="8 9">
    <name type="scientific">Rhodotorula toruloides</name>
    <name type="common">Yeast</name>
    <name type="synonym">Rhodosporidium toruloides</name>
    <dbReference type="NCBI Taxonomy" id="5286"/>
    <lineage>
        <taxon>Eukaryota</taxon>
        <taxon>Fungi</taxon>
        <taxon>Dikarya</taxon>
        <taxon>Basidiomycota</taxon>
        <taxon>Pucciniomycotina</taxon>
        <taxon>Microbotryomycetes</taxon>
        <taxon>Sporidiobolales</taxon>
        <taxon>Sporidiobolaceae</taxon>
        <taxon>Rhodotorula</taxon>
    </lineage>
</organism>
<gene>
    <name evidence="8" type="ORF">Rt10032_c05g2525</name>
</gene>
<name>A0A511KDR4_RHOTO</name>
<evidence type="ECO:0000313" key="9">
    <source>
        <dbReference type="Proteomes" id="UP000321518"/>
    </source>
</evidence>
<keyword evidence="2 4" id="KW-0863">Zinc-finger</keyword>
<comment type="caution">
    <text evidence="8">The sequence shown here is derived from an EMBL/GenBank/DDBJ whole genome shotgun (WGS) entry which is preliminary data.</text>
</comment>
<accession>A0A511KDR4</accession>
<dbReference type="AlphaFoldDB" id="A0A511KDR4"/>
<keyword evidence="3" id="KW-0862">Zinc</keyword>
<sequence length="215" mass="24830">MTKFQAQLDAYKKTKREWEKERDQLKKENDGLKAENSRLLAKVYPEVFGTLTGALATNKNGNFGREFYRCRKKKDRACKFFIWEDELEAHGWPGYLEDDDNDLALNIDFHAPEAGPAPPSTPPTSSPNLPNASPAITNEDKKRPADGEPARESLQVKKPRTAPIKLEKKETKVQEDKLKQEERVGEVKEEDPFKLRRSKRVSIKPKKFDEWSWTE</sequence>
<feature type="coiled-coil region" evidence="5">
    <location>
        <begin position="1"/>
        <end position="42"/>
    </location>
</feature>
<evidence type="ECO:0000256" key="3">
    <source>
        <dbReference type="ARBA" id="ARBA00022833"/>
    </source>
</evidence>
<dbReference type="EMBL" id="BJWK01000005">
    <property type="protein sequence ID" value="GEM08508.1"/>
    <property type="molecule type" value="Genomic_DNA"/>
</dbReference>
<evidence type="ECO:0000256" key="2">
    <source>
        <dbReference type="ARBA" id="ARBA00022771"/>
    </source>
</evidence>
<dbReference type="PROSITE" id="PS51999">
    <property type="entry name" value="ZF_GRF"/>
    <property type="match status" value="1"/>
</dbReference>
<evidence type="ECO:0000256" key="5">
    <source>
        <dbReference type="SAM" id="Coils"/>
    </source>
</evidence>
<feature type="compositionally biased region" description="Basic and acidic residues" evidence="6">
    <location>
        <begin position="138"/>
        <end position="155"/>
    </location>
</feature>
<keyword evidence="5" id="KW-0175">Coiled coil</keyword>
<feature type="compositionally biased region" description="Pro residues" evidence="6">
    <location>
        <begin position="115"/>
        <end position="125"/>
    </location>
</feature>
<protein>
    <submittedName>
        <fullName evidence="8">Zinc finger, GRF-type protein</fullName>
    </submittedName>
</protein>
<dbReference type="InterPro" id="IPR010666">
    <property type="entry name" value="Znf_GRF"/>
</dbReference>
<feature type="region of interest" description="Disordered" evidence="6">
    <location>
        <begin position="109"/>
        <end position="201"/>
    </location>
</feature>
<dbReference type="Proteomes" id="UP000321518">
    <property type="component" value="Unassembled WGS sequence"/>
</dbReference>
<keyword evidence="1" id="KW-0479">Metal-binding</keyword>
<evidence type="ECO:0000256" key="4">
    <source>
        <dbReference type="PROSITE-ProRule" id="PRU01343"/>
    </source>
</evidence>
<dbReference type="OrthoDB" id="2530306at2759"/>
<feature type="compositionally biased region" description="Low complexity" evidence="6">
    <location>
        <begin position="126"/>
        <end position="135"/>
    </location>
</feature>
<feature type="compositionally biased region" description="Basic and acidic residues" evidence="6">
    <location>
        <begin position="165"/>
        <end position="194"/>
    </location>
</feature>
<evidence type="ECO:0000256" key="6">
    <source>
        <dbReference type="SAM" id="MobiDB-lite"/>
    </source>
</evidence>
<proteinExistence type="predicted"/>
<reference evidence="8 9" key="1">
    <citation type="submission" date="2019-07" db="EMBL/GenBank/DDBJ databases">
        <title>Rhodotorula toruloides NBRC10032 genome sequencing.</title>
        <authorList>
            <person name="Shida Y."/>
            <person name="Takaku H."/>
            <person name="Ogasawara W."/>
            <person name="Mori K."/>
        </authorList>
    </citation>
    <scope>NUCLEOTIDE SEQUENCE [LARGE SCALE GENOMIC DNA]</scope>
    <source>
        <strain evidence="8 9">NBRC10032</strain>
    </source>
</reference>
<evidence type="ECO:0000259" key="7">
    <source>
        <dbReference type="PROSITE" id="PS51999"/>
    </source>
</evidence>
<dbReference type="Pfam" id="PF06839">
    <property type="entry name" value="Zn_ribbon_GRF"/>
    <property type="match status" value="1"/>
</dbReference>